<sequence>PILPQLIVLPSQNGVFFDLFLLSKNMKVAIYKAFRISGKSKKAKKYVVIARFFEN</sequence>
<proteinExistence type="predicted"/>
<protein>
    <submittedName>
        <fullName evidence="1">Uncharacterized protein</fullName>
    </submittedName>
</protein>
<dbReference type="AlphaFoldDB" id="X1NTW0"/>
<feature type="non-terminal residue" evidence="1">
    <location>
        <position position="1"/>
    </location>
</feature>
<accession>X1NTW0</accession>
<gene>
    <name evidence="1" type="ORF">S06H3_49187</name>
</gene>
<dbReference type="EMBL" id="BARV01031044">
    <property type="protein sequence ID" value="GAI33661.1"/>
    <property type="molecule type" value="Genomic_DNA"/>
</dbReference>
<name>X1NTW0_9ZZZZ</name>
<organism evidence="1">
    <name type="scientific">marine sediment metagenome</name>
    <dbReference type="NCBI Taxonomy" id="412755"/>
    <lineage>
        <taxon>unclassified sequences</taxon>
        <taxon>metagenomes</taxon>
        <taxon>ecological metagenomes</taxon>
    </lineage>
</organism>
<comment type="caution">
    <text evidence="1">The sequence shown here is derived from an EMBL/GenBank/DDBJ whole genome shotgun (WGS) entry which is preliminary data.</text>
</comment>
<evidence type="ECO:0000313" key="1">
    <source>
        <dbReference type="EMBL" id="GAI33661.1"/>
    </source>
</evidence>
<reference evidence="1" key="1">
    <citation type="journal article" date="2014" name="Front. Microbiol.">
        <title>High frequency of phylogenetically diverse reductive dehalogenase-homologous genes in deep subseafloor sedimentary metagenomes.</title>
        <authorList>
            <person name="Kawai M."/>
            <person name="Futagami T."/>
            <person name="Toyoda A."/>
            <person name="Takaki Y."/>
            <person name="Nishi S."/>
            <person name="Hori S."/>
            <person name="Arai W."/>
            <person name="Tsubouchi T."/>
            <person name="Morono Y."/>
            <person name="Uchiyama I."/>
            <person name="Ito T."/>
            <person name="Fujiyama A."/>
            <person name="Inagaki F."/>
            <person name="Takami H."/>
        </authorList>
    </citation>
    <scope>NUCLEOTIDE SEQUENCE</scope>
    <source>
        <strain evidence="1">Expedition CK06-06</strain>
    </source>
</reference>